<dbReference type="RefSeq" id="WP_003135945.1">
    <property type="nucleotide sequence ID" value="NZ_AMQS01000019.1"/>
</dbReference>
<sequence length="133" mass="14984">MKKKIAKLLAAFIIAFGYGTAMRLVYFMTDRNLLLAIILNTLIIITIVIWDKVESLQVQKQEVRAKTRNGLLHTDIPVKAGLYLFYVVILIATALLAGDPNLPFLRDFSAYFSSVYYGLLILVAADEFVAHLF</sequence>
<dbReference type="PATRIC" id="fig|1231377.3.peg.1410"/>
<reference evidence="2 3" key="1">
    <citation type="journal article" date="2012" name="J. Bacteriol.">
        <title>Genome Sequence of the Bacteriocin-Producing Strain Lactococcus garvieae DCC43.</title>
        <authorList>
            <person name="Gabrielsen C."/>
            <person name="Brede D.A."/>
            <person name="Hernandez P.E."/>
            <person name="Nes I.F."/>
            <person name="Diep D.B."/>
        </authorList>
    </citation>
    <scope>NUCLEOTIDE SEQUENCE [LARGE SCALE GENOMIC DNA]</scope>
    <source>
        <strain evidence="2 3">DCC43</strain>
    </source>
</reference>
<accession>K2PUT9</accession>
<evidence type="ECO:0000256" key="1">
    <source>
        <dbReference type="SAM" id="Phobius"/>
    </source>
</evidence>
<name>K2PUT9_9LACT</name>
<dbReference type="AlphaFoldDB" id="K2PUT9"/>
<proteinExistence type="predicted"/>
<keyword evidence="1" id="KW-0472">Membrane</keyword>
<dbReference type="EMBL" id="AMQS01000019">
    <property type="protein sequence ID" value="EKF51201.1"/>
    <property type="molecule type" value="Genomic_DNA"/>
</dbReference>
<feature type="transmembrane region" description="Helical" evidence="1">
    <location>
        <begin position="33"/>
        <end position="50"/>
    </location>
</feature>
<keyword evidence="1" id="KW-0812">Transmembrane</keyword>
<evidence type="ECO:0000313" key="2">
    <source>
        <dbReference type="EMBL" id="EKF51201.1"/>
    </source>
</evidence>
<protein>
    <submittedName>
        <fullName evidence="2">Uncharacterized protein</fullName>
    </submittedName>
</protein>
<comment type="caution">
    <text evidence="2">The sequence shown here is derived from an EMBL/GenBank/DDBJ whole genome shotgun (WGS) entry which is preliminary data.</text>
</comment>
<feature type="transmembrane region" description="Helical" evidence="1">
    <location>
        <begin position="80"/>
        <end position="98"/>
    </location>
</feature>
<feature type="transmembrane region" description="Helical" evidence="1">
    <location>
        <begin position="110"/>
        <end position="130"/>
    </location>
</feature>
<keyword evidence="1" id="KW-1133">Transmembrane helix</keyword>
<gene>
    <name evidence="2" type="ORF">C426_1413</name>
</gene>
<dbReference type="Proteomes" id="UP000006787">
    <property type="component" value="Unassembled WGS sequence"/>
</dbReference>
<evidence type="ECO:0000313" key="3">
    <source>
        <dbReference type="Proteomes" id="UP000006787"/>
    </source>
</evidence>
<organism evidence="2 3">
    <name type="scientific">Lactococcus garvieae DCC43</name>
    <dbReference type="NCBI Taxonomy" id="1231377"/>
    <lineage>
        <taxon>Bacteria</taxon>
        <taxon>Bacillati</taxon>
        <taxon>Bacillota</taxon>
        <taxon>Bacilli</taxon>
        <taxon>Lactobacillales</taxon>
        <taxon>Streptococcaceae</taxon>
        <taxon>Lactococcus</taxon>
    </lineage>
</organism>